<dbReference type="GO" id="GO:0046872">
    <property type="term" value="F:metal ion binding"/>
    <property type="evidence" value="ECO:0007669"/>
    <property type="project" value="UniProtKB-KW"/>
</dbReference>
<name>A0A165KDZ5_EXIGL</name>
<gene>
    <name evidence="8" type="ORF">EXIGLDRAFT_765569</name>
</gene>
<dbReference type="InterPro" id="IPR000086">
    <property type="entry name" value="NUDIX_hydrolase_dom"/>
</dbReference>
<dbReference type="PANTHER" id="PTHR12318">
    <property type="entry name" value="TESTOSTERONE-REGULATED PROTEIN RP2"/>
    <property type="match status" value="1"/>
</dbReference>
<dbReference type="InterPro" id="IPR039121">
    <property type="entry name" value="NUDT19"/>
</dbReference>
<proteinExistence type="predicted"/>
<evidence type="ECO:0000313" key="9">
    <source>
        <dbReference type="Proteomes" id="UP000077266"/>
    </source>
</evidence>
<reference evidence="8 9" key="1">
    <citation type="journal article" date="2016" name="Mol. Biol. Evol.">
        <title>Comparative Genomics of Early-Diverging Mushroom-Forming Fungi Provides Insights into the Origins of Lignocellulose Decay Capabilities.</title>
        <authorList>
            <person name="Nagy L.G."/>
            <person name="Riley R."/>
            <person name="Tritt A."/>
            <person name="Adam C."/>
            <person name="Daum C."/>
            <person name="Floudas D."/>
            <person name="Sun H."/>
            <person name="Yadav J.S."/>
            <person name="Pangilinan J."/>
            <person name="Larsson K.H."/>
            <person name="Matsuura K."/>
            <person name="Barry K."/>
            <person name="Labutti K."/>
            <person name="Kuo R."/>
            <person name="Ohm R.A."/>
            <person name="Bhattacharya S.S."/>
            <person name="Shirouzu T."/>
            <person name="Yoshinaga Y."/>
            <person name="Martin F.M."/>
            <person name="Grigoriev I.V."/>
            <person name="Hibbett D.S."/>
        </authorList>
    </citation>
    <scope>NUCLEOTIDE SEQUENCE [LARGE SCALE GENOMIC DNA]</scope>
    <source>
        <strain evidence="8 9">HHB12029</strain>
    </source>
</reference>
<dbReference type="STRING" id="1314781.A0A165KDZ5"/>
<organism evidence="8 9">
    <name type="scientific">Exidia glandulosa HHB12029</name>
    <dbReference type="NCBI Taxonomy" id="1314781"/>
    <lineage>
        <taxon>Eukaryota</taxon>
        <taxon>Fungi</taxon>
        <taxon>Dikarya</taxon>
        <taxon>Basidiomycota</taxon>
        <taxon>Agaricomycotina</taxon>
        <taxon>Agaricomycetes</taxon>
        <taxon>Auriculariales</taxon>
        <taxon>Exidiaceae</taxon>
        <taxon>Exidia</taxon>
    </lineage>
</organism>
<evidence type="ECO:0000256" key="1">
    <source>
        <dbReference type="ARBA" id="ARBA00001936"/>
    </source>
</evidence>
<evidence type="ECO:0000256" key="2">
    <source>
        <dbReference type="ARBA" id="ARBA00001946"/>
    </source>
</evidence>
<dbReference type="InParanoid" id="A0A165KDZ5"/>
<evidence type="ECO:0000256" key="6">
    <source>
        <dbReference type="ARBA" id="ARBA00023211"/>
    </source>
</evidence>
<dbReference type="CDD" id="cd18870">
    <property type="entry name" value="NUDIX_AcylCoAdiphos_Nudt19"/>
    <property type="match status" value="1"/>
</dbReference>
<accession>A0A165KDZ5</accession>
<dbReference type="InterPro" id="IPR015797">
    <property type="entry name" value="NUDIX_hydrolase-like_dom_sf"/>
</dbReference>
<dbReference type="OrthoDB" id="1695362at2759"/>
<evidence type="ECO:0000313" key="8">
    <source>
        <dbReference type="EMBL" id="KZV96190.1"/>
    </source>
</evidence>
<keyword evidence="4" id="KW-0378">Hydrolase</keyword>
<keyword evidence="9" id="KW-1185">Reference proteome</keyword>
<dbReference type="EMBL" id="KV425946">
    <property type="protein sequence ID" value="KZV96190.1"/>
    <property type="molecule type" value="Genomic_DNA"/>
</dbReference>
<evidence type="ECO:0000256" key="5">
    <source>
        <dbReference type="ARBA" id="ARBA00022842"/>
    </source>
</evidence>
<dbReference type="PROSITE" id="PS51462">
    <property type="entry name" value="NUDIX"/>
    <property type="match status" value="1"/>
</dbReference>
<evidence type="ECO:0000259" key="7">
    <source>
        <dbReference type="PROSITE" id="PS51462"/>
    </source>
</evidence>
<dbReference type="GO" id="GO:0016818">
    <property type="term" value="F:hydrolase activity, acting on acid anhydrides, in phosphorus-containing anhydrides"/>
    <property type="evidence" value="ECO:0007669"/>
    <property type="project" value="InterPro"/>
</dbReference>
<evidence type="ECO:0000256" key="3">
    <source>
        <dbReference type="ARBA" id="ARBA00022723"/>
    </source>
</evidence>
<dbReference type="GO" id="GO:0005739">
    <property type="term" value="C:mitochondrion"/>
    <property type="evidence" value="ECO:0007669"/>
    <property type="project" value="TreeGrafter"/>
</dbReference>
<dbReference type="SUPFAM" id="SSF55811">
    <property type="entry name" value="Nudix"/>
    <property type="match status" value="1"/>
</dbReference>
<comment type="cofactor">
    <cofactor evidence="1">
        <name>Mn(2+)</name>
        <dbReference type="ChEBI" id="CHEBI:29035"/>
    </cofactor>
</comment>
<sequence length="296" mass="32247">MSSAAKKVQEPRLSASIVVINSANQVLLVERKSNASSFAGMHVFPGGNFDPKQDSNLQICAIRELFEETGLVFCRRSSPLSRDALDKAREDVHEGRTTFTEFCSQHALSPRQEDLLPLSQWITPTTAPRRFHAHFFAAFLDAVPDSLLHAVAPGGDGGAEVVRAHWITPAAALSAQRVGASLLMPPQFYILTLLARIFGDESPRSAKQEDLLRSISRGPFAQRVFNPRAAGAPTADGRSILTYEGDELRGGGKGARHRSLVKFGKGGIVTEIELQNNIEREVFGVSLPELPHTSKL</sequence>
<keyword evidence="6" id="KW-0464">Manganese</keyword>
<comment type="cofactor">
    <cofactor evidence="2">
        <name>Mg(2+)</name>
        <dbReference type="ChEBI" id="CHEBI:18420"/>
    </cofactor>
</comment>
<keyword evidence="5" id="KW-0460">Magnesium</keyword>
<feature type="domain" description="Nudix hydrolase" evidence="7">
    <location>
        <begin position="10"/>
        <end position="190"/>
    </location>
</feature>
<evidence type="ECO:0000256" key="4">
    <source>
        <dbReference type="ARBA" id="ARBA00022801"/>
    </source>
</evidence>
<dbReference type="Proteomes" id="UP000077266">
    <property type="component" value="Unassembled WGS sequence"/>
</dbReference>
<dbReference type="Pfam" id="PF00293">
    <property type="entry name" value="NUDIX"/>
    <property type="match status" value="1"/>
</dbReference>
<dbReference type="AlphaFoldDB" id="A0A165KDZ5"/>
<dbReference type="Gene3D" id="3.90.79.10">
    <property type="entry name" value="Nucleoside Triphosphate Pyrophosphohydrolase"/>
    <property type="match status" value="1"/>
</dbReference>
<dbReference type="PANTHER" id="PTHR12318:SF0">
    <property type="entry name" value="ACYL-COENZYME A DIPHOSPHATASE NUDT19"/>
    <property type="match status" value="1"/>
</dbReference>
<protein>
    <recommendedName>
        <fullName evidence="7">Nudix hydrolase domain-containing protein</fullName>
    </recommendedName>
</protein>
<keyword evidence="3" id="KW-0479">Metal-binding</keyword>